<gene>
    <name evidence="1" type="ORF">F5144DRAFT_193554</name>
</gene>
<evidence type="ECO:0000313" key="1">
    <source>
        <dbReference type="EMBL" id="KAH6636755.1"/>
    </source>
</evidence>
<dbReference type="EMBL" id="JAGIZQ010000003">
    <property type="protein sequence ID" value="KAH6636755.1"/>
    <property type="molecule type" value="Genomic_DNA"/>
</dbReference>
<reference evidence="1 2" key="1">
    <citation type="journal article" date="2021" name="Nat. Commun.">
        <title>Genetic determinants of endophytism in the Arabidopsis root mycobiome.</title>
        <authorList>
            <person name="Mesny F."/>
            <person name="Miyauchi S."/>
            <person name="Thiergart T."/>
            <person name="Pickel B."/>
            <person name="Atanasova L."/>
            <person name="Karlsson M."/>
            <person name="Huettel B."/>
            <person name="Barry K.W."/>
            <person name="Haridas S."/>
            <person name="Chen C."/>
            <person name="Bauer D."/>
            <person name="Andreopoulos W."/>
            <person name="Pangilinan J."/>
            <person name="LaButti K."/>
            <person name="Riley R."/>
            <person name="Lipzen A."/>
            <person name="Clum A."/>
            <person name="Drula E."/>
            <person name="Henrissat B."/>
            <person name="Kohler A."/>
            <person name="Grigoriev I.V."/>
            <person name="Martin F.M."/>
            <person name="Hacquard S."/>
        </authorList>
    </citation>
    <scope>NUCLEOTIDE SEQUENCE [LARGE SCALE GENOMIC DNA]</scope>
    <source>
        <strain evidence="1 2">MPI-SDFR-AT-0079</strain>
    </source>
</reference>
<proteinExistence type="predicted"/>
<name>A0ACB7PGF0_9PEZI</name>
<protein>
    <submittedName>
        <fullName evidence="1">Centromere protein H (CENP-H)-domain-containing protein</fullName>
    </submittedName>
</protein>
<accession>A0ACB7PGF0</accession>
<evidence type="ECO:0000313" key="2">
    <source>
        <dbReference type="Proteomes" id="UP000724584"/>
    </source>
</evidence>
<comment type="caution">
    <text evidence="1">The sequence shown here is derived from an EMBL/GenBank/DDBJ whole genome shotgun (WGS) entry which is preliminary data.</text>
</comment>
<organism evidence="1 2">
    <name type="scientific">Chaetomium tenue</name>
    <dbReference type="NCBI Taxonomy" id="1854479"/>
    <lineage>
        <taxon>Eukaryota</taxon>
        <taxon>Fungi</taxon>
        <taxon>Dikarya</taxon>
        <taxon>Ascomycota</taxon>
        <taxon>Pezizomycotina</taxon>
        <taxon>Sordariomycetes</taxon>
        <taxon>Sordariomycetidae</taxon>
        <taxon>Sordariales</taxon>
        <taxon>Chaetomiaceae</taxon>
        <taxon>Chaetomium</taxon>
    </lineage>
</organism>
<sequence>MASQAVPDPFFIVTEAEVNALTLYDQLQQLQLELALLRSQRSHHASADESPQVSGHNWAGKQTHLLEAKATLALRNSAVESVAAVQPTLNAAHQATQASIVEGGLLPTIEQRDKITVKAATICADLQTARGSLAGLEVENLHASQRNTALATEALELAEKTHSQTPENVESGQYKGNINILESKVDSSRRRWRVMKGAASAIVAGSGIDWVRDERLRDLVLDPPE</sequence>
<keyword evidence="2" id="KW-1185">Reference proteome</keyword>
<dbReference type="Proteomes" id="UP000724584">
    <property type="component" value="Unassembled WGS sequence"/>
</dbReference>